<keyword evidence="2" id="KW-1185">Reference proteome</keyword>
<evidence type="ECO:0000313" key="2">
    <source>
        <dbReference type="Proteomes" id="UP000307720"/>
    </source>
</evidence>
<sequence length="323" mass="35614">MINNIFTALAREKTPGAIMEFVLWCAVCFVVLMSLIALAVGNGHVVWILMMLFSVGLAVLMAFRLKAIAMLYSVCVFYAIMFLVHYLCLGLVVGSGESPAVVSTILFVLTLMLSLAVVICAFIQFFSRFRLGTVLTVLVLADSAAILLMQILMYTSEFTDAYMNAEHQIWMNARGYWIGTAGYWGILAVTSVFYACFFWGPIDSRKEKIIMPGGMGKPYGTGSFLGLQGTYGFCTGRMFYLQGRTLTLGSGQGVDIPISDAYVSKVHCAVRFNTTMGFYEVWDQSANGVFLSNGTRLQKGTYNSVRRGSILCIGSQAQQFRLM</sequence>
<evidence type="ECO:0000313" key="1">
    <source>
        <dbReference type="EMBL" id="TGY00471.1"/>
    </source>
</evidence>
<proteinExistence type="predicted"/>
<accession>A0AC61R2M8</accession>
<protein>
    <submittedName>
        <fullName evidence="1">FHA domain-containing protein</fullName>
    </submittedName>
</protein>
<gene>
    <name evidence="1" type="ORF">E5357_02940</name>
</gene>
<name>A0AC61R2M8_9FIRM</name>
<dbReference type="Proteomes" id="UP000307720">
    <property type="component" value="Unassembled WGS sequence"/>
</dbReference>
<reference evidence="1" key="1">
    <citation type="submission" date="2019-04" db="EMBL/GenBank/DDBJ databases">
        <title>Microbes associate with the intestines of laboratory mice.</title>
        <authorList>
            <person name="Navarre W."/>
            <person name="Wong E."/>
            <person name="Huang K."/>
            <person name="Tropini C."/>
            <person name="Ng K."/>
            <person name="Yu B."/>
        </authorList>
    </citation>
    <scope>NUCLEOTIDE SEQUENCE</scope>
    <source>
        <strain evidence="1">NM72_1-8</strain>
    </source>
</reference>
<organism evidence="1 2">
    <name type="scientific">Hominisplanchenecus murintestinalis</name>
    <dbReference type="NCBI Taxonomy" id="2941517"/>
    <lineage>
        <taxon>Bacteria</taxon>
        <taxon>Bacillati</taxon>
        <taxon>Bacillota</taxon>
        <taxon>Clostridia</taxon>
        <taxon>Lachnospirales</taxon>
        <taxon>Lachnospiraceae</taxon>
        <taxon>Hominisplanchenecus</taxon>
    </lineage>
</organism>
<comment type="caution">
    <text evidence="1">The sequence shown here is derived from an EMBL/GenBank/DDBJ whole genome shotgun (WGS) entry which is preliminary data.</text>
</comment>
<dbReference type="EMBL" id="SRZB01000002">
    <property type="protein sequence ID" value="TGY00471.1"/>
    <property type="molecule type" value="Genomic_DNA"/>
</dbReference>